<dbReference type="Pfam" id="PF03864">
    <property type="entry name" value="Phage_cap_E"/>
    <property type="match status" value="1"/>
</dbReference>
<proteinExistence type="predicted"/>
<evidence type="ECO:0000313" key="1">
    <source>
        <dbReference type="EMBL" id="KKN29560.1"/>
    </source>
</evidence>
<gene>
    <name evidence="1" type="ORF">LCGC14_0842750</name>
</gene>
<organism evidence="1">
    <name type="scientific">marine sediment metagenome</name>
    <dbReference type="NCBI Taxonomy" id="412755"/>
    <lineage>
        <taxon>unclassified sequences</taxon>
        <taxon>metagenomes</taxon>
        <taxon>ecological metagenomes</taxon>
    </lineage>
</organism>
<sequence length="338" mass="37014">MLDIFTDDAFSLVPLTDAINKLKFVPGLIGSMNLFVESGVPATSIALEERDGILVLVAPTPRGGPGTTIDKRKRNLRSVVVPHFEIDDAIMAEEVQGVRQWGSETALESVMGQVSERVAVHSQSLEATQEFSRIGAVKGIVTYADNTTLNLFELFGVTQETEINFDLDNASPAAGALRRACGKVIRQIAGILEGVPFTGVHAFTGDNFYDDLIANTEVRETFLRQTEAKELRTGYVDGGQSFGSFEFGGIVWQNYRGKVGTTDFVDTDKAHIFPVGVPNLFRTYFAPADYVETVNTLGRRLTAKQFPMPNDKGVELEVQMNTLNLCTRPQSLVPGKRT</sequence>
<dbReference type="EMBL" id="LAZR01002477">
    <property type="protein sequence ID" value="KKN29560.1"/>
    <property type="molecule type" value="Genomic_DNA"/>
</dbReference>
<comment type="caution">
    <text evidence="1">The sequence shown here is derived from an EMBL/GenBank/DDBJ whole genome shotgun (WGS) entry which is preliminary data.</text>
</comment>
<name>A0A0F9PCK7_9ZZZZ</name>
<protein>
    <recommendedName>
        <fullName evidence="2">Major capsid protein E</fullName>
    </recommendedName>
</protein>
<dbReference type="AlphaFoldDB" id="A0A0F9PCK7"/>
<dbReference type="InterPro" id="IPR005564">
    <property type="entry name" value="Major_capsid_GpE"/>
</dbReference>
<evidence type="ECO:0008006" key="2">
    <source>
        <dbReference type="Google" id="ProtNLM"/>
    </source>
</evidence>
<accession>A0A0F9PCK7</accession>
<reference evidence="1" key="1">
    <citation type="journal article" date="2015" name="Nature">
        <title>Complex archaea that bridge the gap between prokaryotes and eukaryotes.</title>
        <authorList>
            <person name="Spang A."/>
            <person name="Saw J.H."/>
            <person name="Jorgensen S.L."/>
            <person name="Zaremba-Niedzwiedzka K."/>
            <person name="Martijn J."/>
            <person name="Lind A.E."/>
            <person name="van Eijk R."/>
            <person name="Schleper C."/>
            <person name="Guy L."/>
            <person name="Ettema T.J."/>
        </authorList>
    </citation>
    <scope>NUCLEOTIDE SEQUENCE</scope>
</reference>